<protein>
    <submittedName>
        <fullName evidence="1">Uncharacterized protein</fullName>
    </submittedName>
</protein>
<organism evidence="1">
    <name type="scientific">Satyrvirus sp</name>
    <dbReference type="NCBI Taxonomy" id="2487771"/>
    <lineage>
        <taxon>Viruses</taxon>
        <taxon>Varidnaviria</taxon>
        <taxon>Bamfordvirae</taxon>
        <taxon>Nucleocytoviricota</taxon>
        <taxon>Megaviricetes</taxon>
        <taxon>Imitervirales</taxon>
        <taxon>Mimiviridae</taxon>
        <taxon>Megamimivirinae</taxon>
    </lineage>
</organism>
<accession>A0A3G5AJK6</accession>
<dbReference type="Gene3D" id="3.40.50.450">
    <property type="match status" value="1"/>
</dbReference>
<gene>
    <name evidence="1" type="ORF">Satyrvirus37_4</name>
</gene>
<evidence type="ECO:0000313" key="1">
    <source>
        <dbReference type="EMBL" id="AYV85759.1"/>
    </source>
</evidence>
<dbReference type="EMBL" id="MK072473">
    <property type="protein sequence ID" value="AYV85759.1"/>
    <property type="molecule type" value="Genomic_DNA"/>
</dbReference>
<sequence>MTLTKLGIIGISGRTENDINRLSPEHMVLMANKIGSYIKDVIKTSPKNIILVSGGSAWADHVAVQLFLTKKFANLELYLPTTFDVDKKKFITTSSEGRTLNFLHNQCYKKIEIDVLDELAKAIKRGAQVCIYDGFLSRNTMIAKNVDYLVAFTFENDCPKSGGTYDTWKKVKHNNKINFNLNKIEN</sequence>
<name>A0A3G5AJK6_9VIRU</name>
<reference evidence="1" key="1">
    <citation type="submission" date="2018-10" db="EMBL/GenBank/DDBJ databases">
        <title>Hidden diversity of soil giant viruses.</title>
        <authorList>
            <person name="Schulz F."/>
            <person name="Alteio L."/>
            <person name="Goudeau D."/>
            <person name="Ryan E.M."/>
            <person name="Malmstrom R.R."/>
            <person name="Blanchard J."/>
            <person name="Woyke T."/>
        </authorList>
    </citation>
    <scope>NUCLEOTIDE SEQUENCE</scope>
    <source>
        <strain evidence="1">SAV1</strain>
    </source>
</reference>
<proteinExistence type="predicted"/>